<keyword evidence="11" id="KW-1185">Reference proteome</keyword>
<feature type="compositionally biased region" description="Basic and acidic residues" evidence="9">
    <location>
        <begin position="227"/>
        <end position="240"/>
    </location>
</feature>
<evidence type="ECO:0000256" key="1">
    <source>
        <dbReference type="ARBA" id="ARBA00004123"/>
    </source>
</evidence>
<proteinExistence type="predicted"/>
<evidence type="ECO:0000313" key="10">
    <source>
        <dbReference type="EMBL" id="GBE83806.1"/>
    </source>
</evidence>
<dbReference type="SUPFAM" id="SSF50249">
    <property type="entry name" value="Nucleic acid-binding proteins"/>
    <property type="match status" value="1"/>
</dbReference>
<dbReference type="EMBL" id="BFAD01000005">
    <property type="protein sequence ID" value="GBE83806.1"/>
    <property type="molecule type" value="Genomic_DNA"/>
</dbReference>
<evidence type="ECO:0000256" key="5">
    <source>
        <dbReference type="ARBA" id="ARBA00022895"/>
    </source>
</evidence>
<reference evidence="10 11" key="1">
    <citation type="journal article" date="2018" name="Sci. Rep.">
        <title>Genome sequence of the cauliflower mushroom Sparassis crispa (Hanabiratake) and its association with beneficial usage.</title>
        <authorList>
            <person name="Kiyama R."/>
            <person name="Furutani Y."/>
            <person name="Kawaguchi K."/>
            <person name="Nakanishi T."/>
        </authorList>
    </citation>
    <scope>NUCLEOTIDE SEQUENCE [LARGE SCALE GENOMIC DNA]</scope>
</reference>
<dbReference type="AlphaFoldDB" id="A0A401GNL9"/>
<dbReference type="GO" id="GO:0000781">
    <property type="term" value="C:chromosome, telomeric region"/>
    <property type="evidence" value="ECO:0007669"/>
    <property type="project" value="UniProtKB-SubCell"/>
</dbReference>
<dbReference type="InParanoid" id="A0A401GNL9"/>
<keyword evidence="5" id="KW-0779">Telomere</keyword>
<feature type="region of interest" description="Disordered" evidence="9">
    <location>
        <begin position="554"/>
        <end position="573"/>
    </location>
</feature>
<dbReference type="RefSeq" id="XP_027614719.1">
    <property type="nucleotide sequence ID" value="XM_027758918.1"/>
</dbReference>
<name>A0A401GNL9_9APHY</name>
<sequence length="680" mass="75506">MSESVTVGTSQSSTSHSPSAVEIWKWTLTSDAVASCFVKDVFDMRDSGVKDAEFFWLGRVPCRTVRIIGILVGVQIYEQRTVYSLDDGSAVIECVQRHSGPNVASPMKSVTSCCDSPLNALPPKPPKPVAQVGKSVCIVGRVTRHFESRKILVDSIVPCAAANDEPKHWLAVLDLHSSYYFASHLPAFTVPASTAQRPHAPKTYTLAVDADDSRKTPKKPQCQTGRHNHERDAVQPEARDIPTPMSIASSVAGSSPSSSSTSSPVKPGQSPPRLRHPSRLHTRDLTANTFRIYIKHYMDHAPPPTGRSHFASTSSSRSPSPCPPPRKGKARVDMLTSVYSVDVLDTPTKRPRYDTVRRREIQIGLLGDATPRPSRNTKYSLHAESGGAGEQTPRPPLLPDMFGNEHMPDDDDEENTEYSCNTTYGVTLSHLRRVPELAQLAYRVVDAEGRRRAREERKRAEAGSMQDRDHAREGARQREKEPKGPKMRRLFRFAIRQLYEEGSIVLWDGPVRPLPSDLVSLSSGLGPAGMDALWRTNASTSIVATSNVTVRSSVARGWHEDETEEPSDPPPGEEAYISLTPAYFLKVVEQTIRSMMAATASDMEKARAREKQKHRSRAAVSLMEKPSVPSGPTPHEILVWLHRDERWARVGEWTVREALEWGRSEGRVWCVGRERWEVCG</sequence>
<comment type="caution">
    <text evidence="10">The sequence shown here is derived from an EMBL/GenBank/DDBJ whole genome shotgun (WGS) entry which is preliminary data.</text>
</comment>
<dbReference type="GeneID" id="38780723"/>
<feature type="compositionally biased region" description="Low complexity" evidence="9">
    <location>
        <begin position="246"/>
        <end position="265"/>
    </location>
</feature>
<feature type="region of interest" description="Disordered" evidence="9">
    <location>
        <begin position="448"/>
        <end position="485"/>
    </location>
</feature>
<evidence type="ECO:0000256" key="8">
    <source>
        <dbReference type="ARBA" id="ARBA00030039"/>
    </source>
</evidence>
<keyword evidence="6" id="KW-0238">DNA-binding</keyword>
<dbReference type="Proteomes" id="UP000287166">
    <property type="component" value="Unassembled WGS sequence"/>
</dbReference>
<comment type="subcellular location">
    <subcellularLocation>
        <location evidence="2">Chromosome</location>
        <location evidence="2">Telomere</location>
    </subcellularLocation>
    <subcellularLocation>
        <location evidence="1">Nucleus</location>
    </subcellularLocation>
</comment>
<evidence type="ECO:0000256" key="6">
    <source>
        <dbReference type="ARBA" id="ARBA00023125"/>
    </source>
</evidence>
<dbReference type="Gene3D" id="2.40.50.140">
    <property type="entry name" value="Nucleic acid-binding proteins"/>
    <property type="match status" value="1"/>
</dbReference>
<dbReference type="GO" id="GO:0005634">
    <property type="term" value="C:nucleus"/>
    <property type="evidence" value="ECO:0007669"/>
    <property type="project" value="UniProtKB-SubCell"/>
</dbReference>
<dbReference type="PANTHER" id="PTHR13989">
    <property type="entry name" value="REPLICATION PROTEIN A-RELATED"/>
    <property type="match status" value="1"/>
</dbReference>
<dbReference type="OrthoDB" id="77828at2759"/>
<dbReference type="STRING" id="139825.A0A401GNL9"/>
<feature type="region of interest" description="Disordered" evidence="9">
    <location>
        <begin position="205"/>
        <end position="283"/>
    </location>
</feature>
<evidence type="ECO:0000256" key="7">
    <source>
        <dbReference type="ARBA" id="ARBA00023242"/>
    </source>
</evidence>
<dbReference type="GO" id="GO:0003677">
    <property type="term" value="F:DNA binding"/>
    <property type="evidence" value="ECO:0007669"/>
    <property type="project" value="UniProtKB-KW"/>
</dbReference>
<evidence type="ECO:0000256" key="3">
    <source>
        <dbReference type="ARBA" id="ARBA00017411"/>
    </source>
</evidence>
<feature type="region of interest" description="Disordered" evidence="9">
    <location>
        <begin position="367"/>
        <end position="395"/>
    </location>
</feature>
<feature type="compositionally biased region" description="Basic and acidic residues" evidence="9">
    <location>
        <begin position="448"/>
        <end position="484"/>
    </location>
</feature>
<keyword evidence="7" id="KW-0539">Nucleus</keyword>
<evidence type="ECO:0000256" key="2">
    <source>
        <dbReference type="ARBA" id="ARBA00004574"/>
    </source>
</evidence>
<dbReference type="InterPro" id="IPR012340">
    <property type="entry name" value="NA-bd_OB-fold"/>
</dbReference>
<dbReference type="InterPro" id="IPR040260">
    <property type="entry name" value="RFA2-like"/>
</dbReference>
<gene>
    <name evidence="10" type="ORF">SCP_0508630</name>
</gene>
<organism evidence="10 11">
    <name type="scientific">Sparassis crispa</name>
    <dbReference type="NCBI Taxonomy" id="139825"/>
    <lineage>
        <taxon>Eukaryota</taxon>
        <taxon>Fungi</taxon>
        <taxon>Dikarya</taxon>
        <taxon>Basidiomycota</taxon>
        <taxon>Agaricomycotina</taxon>
        <taxon>Agaricomycetes</taxon>
        <taxon>Polyporales</taxon>
        <taxon>Sparassidaceae</taxon>
        <taxon>Sparassis</taxon>
    </lineage>
</organism>
<feature type="region of interest" description="Disordered" evidence="9">
    <location>
        <begin position="298"/>
        <end position="331"/>
    </location>
</feature>
<evidence type="ECO:0000313" key="11">
    <source>
        <dbReference type="Proteomes" id="UP000287166"/>
    </source>
</evidence>
<accession>A0A401GNL9</accession>
<protein>
    <recommendedName>
        <fullName evidence="3">CST complex subunit STN1</fullName>
    </recommendedName>
    <alternativeName>
        <fullName evidence="8">Suppressor of cdc thirteen homolog</fullName>
    </alternativeName>
</protein>
<keyword evidence="4" id="KW-0158">Chromosome</keyword>
<evidence type="ECO:0000256" key="9">
    <source>
        <dbReference type="SAM" id="MobiDB-lite"/>
    </source>
</evidence>
<dbReference type="PANTHER" id="PTHR13989:SF33">
    <property type="entry name" value="CST COMPLEX SUBUNIT STN1"/>
    <property type="match status" value="1"/>
</dbReference>
<evidence type="ECO:0000256" key="4">
    <source>
        <dbReference type="ARBA" id="ARBA00022454"/>
    </source>
</evidence>